<name>T0R364_SAPDV</name>
<dbReference type="EMBL" id="JH767135">
    <property type="protein sequence ID" value="EQC40795.1"/>
    <property type="molecule type" value="Genomic_DNA"/>
</dbReference>
<evidence type="ECO:0000313" key="3">
    <source>
        <dbReference type="Proteomes" id="UP000030762"/>
    </source>
</evidence>
<dbReference type="OMA" id="FYTWYDN"/>
<protein>
    <recommendedName>
        <fullName evidence="4">Sfi1 spindle body domain-containing protein</fullName>
    </recommendedName>
</protein>
<dbReference type="InterPro" id="IPR052270">
    <property type="entry name" value="CACF_protein"/>
</dbReference>
<dbReference type="OrthoDB" id="78702at2759"/>
<keyword evidence="3" id="KW-1185">Reference proteome</keyword>
<accession>T0R364</accession>
<dbReference type="RefSeq" id="XP_008605639.1">
    <property type="nucleotide sequence ID" value="XM_008607417.1"/>
</dbReference>
<dbReference type="InParanoid" id="T0R364"/>
<dbReference type="Proteomes" id="UP000030762">
    <property type="component" value="Unassembled WGS sequence"/>
</dbReference>
<dbReference type="PANTHER" id="PTHR22028:SF9">
    <property type="entry name" value="SFI1 SPINDLE BODY DOMAIN-CONTAINING PROTEIN"/>
    <property type="match status" value="1"/>
</dbReference>
<evidence type="ECO:0000256" key="1">
    <source>
        <dbReference type="SAM" id="MobiDB-lite"/>
    </source>
</evidence>
<dbReference type="PANTHER" id="PTHR22028">
    <property type="entry name" value="SFI1 SPINDLE BODY DOMAIN-CONTAINING PROTEIN-RELATED"/>
    <property type="match status" value="1"/>
</dbReference>
<evidence type="ECO:0000313" key="2">
    <source>
        <dbReference type="EMBL" id="EQC40795.1"/>
    </source>
</evidence>
<reference evidence="2 3" key="1">
    <citation type="submission" date="2012-04" db="EMBL/GenBank/DDBJ databases">
        <title>The Genome Sequence of Saprolegnia declina VS20.</title>
        <authorList>
            <consortium name="The Broad Institute Genome Sequencing Platform"/>
            <person name="Russ C."/>
            <person name="Nusbaum C."/>
            <person name="Tyler B."/>
            <person name="van West P."/>
            <person name="Dieguez-Uribeondo J."/>
            <person name="de Bruijn I."/>
            <person name="Tripathy S."/>
            <person name="Jiang R."/>
            <person name="Young S.K."/>
            <person name="Zeng Q."/>
            <person name="Gargeya S."/>
            <person name="Fitzgerald M."/>
            <person name="Haas B."/>
            <person name="Abouelleil A."/>
            <person name="Alvarado L."/>
            <person name="Arachchi H.M."/>
            <person name="Berlin A."/>
            <person name="Chapman S.B."/>
            <person name="Goldberg J."/>
            <person name="Griggs A."/>
            <person name="Gujja S."/>
            <person name="Hansen M."/>
            <person name="Howarth C."/>
            <person name="Imamovic A."/>
            <person name="Larimer J."/>
            <person name="McCowen C."/>
            <person name="Montmayeur A."/>
            <person name="Murphy C."/>
            <person name="Neiman D."/>
            <person name="Pearson M."/>
            <person name="Priest M."/>
            <person name="Roberts A."/>
            <person name="Saif S."/>
            <person name="Shea T."/>
            <person name="Sisk P."/>
            <person name="Sykes S."/>
            <person name="Wortman J."/>
            <person name="Nusbaum C."/>
            <person name="Birren B."/>
        </authorList>
    </citation>
    <scope>NUCLEOTIDE SEQUENCE [LARGE SCALE GENOMIC DNA]</scope>
    <source>
        <strain evidence="2 3">VS20</strain>
    </source>
</reference>
<gene>
    <name evidence="2" type="ORF">SDRG_01865</name>
</gene>
<feature type="compositionally biased region" description="Basic and acidic residues" evidence="1">
    <location>
        <begin position="152"/>
        <end position="168"/>
    </location>
</feature>
<dbReference type="VEuPathDB" id="FungiDB:SDRG_01865"/>
<dbReference type="GeneID" id="19942592"/>
<proteinExistence type="predicted"/>
<feature type="region of interest" description="Disordered" evidence="1">
    <location>
        <begin position="94"/>
        <end position="174"/>
    </location>
</feature>
<sequence length="1946" mass="234775">MSSSSSDEHELYLHMQATMQRRQSLSSPHPPRFKLAKTAPTRLQHALQEDTQQNLVALYYWRQKQTAAFFDQWRRITAIQLQKHKTLSAIRAESRRASNHSLLQRHQQQKKNAHSVAAESSDESSDDMRDVQRRRLIRPAPTRKPTAIADAQSERRRQSLLRARHEQTRPPTHAVEPAKSRFALLCHPFRRWRARTEATRPAREAQYALAVDHASTRLLALALVGWRRTSMTKRKSTDARRHYRHSFLTTIVHTWHHVTSIHLCGVQVQERTSQRLLAGRWRRWLARAARCQRQRVLVFFAQSQRASRQMRRVLCTFSTYAKHRARSRYKRTIAIAFVHRRTLRRVFLAWHEIAAIDLEAERQARYVVAQRAGLSRWRRYVQNVLQGRHASSIALHWYVRGRQKAVFRYWRRFLHLRRHAMYLDAKAERHAHRRLLHRIAGHWRAYLVLCDEQRVNVDMAVAHRSTVLQLAAFRAWRAVYTDVLCTRTAILHHNCAMTHTAMTHWRRRVRAILDARRREEDAAWDYDRRFLRRHLTRWRDIAHRRRYLALRSERLHARWNAERKHRILHAWRSWATTKAGYHRISSLLRSNRRRRRLDALFDAWRRCVARTQASAAQVVALRATHVRRAKAYGLYTWRLAVLGMDLAEHTRYQQGLHCFHAWQRWAARQRFLAATMKTRDAHRRNRWLQKTWRHWVALHRALRARYALLLRAYQLYRIRVLNRCFKPWGFFTLARRARRRALVHYARALLRRILGRWKTLTPVLAVANARRRRAQSQLASTLWRRCFRRWVAFVTCAVHTREQNAIADELLAYHSLWHAWRAWRFVRHRQEIQRRWPAQYATQRLRHAVASWHRHLHACVALRTQTTDARRYFLLGLQRRLWHQWWQYVQQQRARRVRTRETIEHLLWFRVAQRVVYWRREAIATAHRRSRMVLGQTKSLARQQRRTVHHWWIHSRLLHDRRQRANTAAAWRRQKQVRRPFLAWAATAARQRQLRKEVTERLGYRSSVIAGRVLQVWRAFTAKALTKRAASEHYLQWSLQRRIWQWHATATQDRELRRRLGRSVHAIVDTTQRGVWRALVSYLRWRQRKQQNLRVAADHARQQLRRRVFVRWFDVYRRQLRLRDGLQMRRARLRRRVLVAWSEVRAQKVAGREQSKRASTHRSQVILRRVLGQWCVVQQRSQLHDEALVQGLRRRHLRRSSWCQWRQYATGVRLLRLATRKWHLQSRLKCFQAWQRYTARTQRKTRNATVSTWLFLRQTRSRIVRHWRRVCERRHELARCAELAARMASTRVYRVAWRHWQHFSRDAHIVRCKLAQARASRSQRQLGACFRSWVHRSALKRVEHAMAIERADAIGLLKLEHGVDTWRRRAVMQRRYRVLLDRAAEHLRQRRLVQVLDTWVAYRYAQKERTLQVEIASSHFARTSQSTHFDAWIEYSFVCYQKQHAQAHYTRRLLTSLLARWVAALAASMVSPEELAFAHAFRRKGILRGVWRAWRCYNVHRLQERMAYLHASRQRLHAAWSSWRHVIHFTRQLRHARAYFSASSLFVHFLRWRRAIEVRQSHRRSAHRLRHLRLTHLVSRWCAYADVASDSRLLQQTAVNAAYKGALRHHFRSWRATTDRRIAHVRLVERVRSHLCSQSARTSFELWDRYTAIRRSDREATELAACHWVATKQRLGLLALALGVDAAHNRRVHAARVRVFTLQHAHRRAFLGWVGASRVVKATRVLLTNAQGHFGRKLLRQSWQQWRVHQGYLVDLRHRLYTARHVFFSSLVSRSFARLKTFALRKRQLRSLTISQLHRLQATIFGWWATYCQKRKCRRHRATRAIKLHRQSRQRHWFAHWRSVACERWMSHWLVAHAATLRSQLALLHGVRRWHLRTQRRRHFARMVSHHRRPRDLDRLRACWQAWRHRCVLRRAYDNLAQTSARNLASRSLRAWLLAYVHRAPE</sequence>
<evidence type="ECO:0008006" key="4">
    <source>
        <dbReference type="Google" id="ProtNLM"/>
    </source>
</evidence>
<dbReference type="GO" id="GO:0019902">
    <property type="term" value="F:phosphatase binding"/>
    <property type="evidence" value="ECO:0007669"/>
    <property type="project" value="TreeGrafter"/>
</dbReference>
<organism evidence="2 3">
    <name type="scientific">Saprolegnia diclina (strain VS20)</name>
    <dbReference type="NCBI Taxonomy" id="1156394"/>
    <lineage>
        <taxon>Eukaryota</taxon>
        <taxon>Sar</taxon>
        <taxon>Stramenopiles</taxon>
        <taxon>Oomycota</taxon>
        <taxon>Saprolegniomycetes</taxon>
        <taxon>Saprolegniales</taxon>
        <taxon>Saprolegniaceae</taxon>
        <taxon>Saprolegnia</taxon>
    </lineage>
</organism>